<evidence type="ECO:0000256" key="2">
    <source>
        <dbReference type="ARBA" id="ARBA00009077"/>
    </source>
</evidence>
<dbReference type="InterPro" id="IPR015424">
    <property type="entry name" value="PyrdxlP-dep_Trfase"/>
</dbReference>
<keyword evidence="3 7" id="KW-0808">Transferase</keyword>
<dbReference type="InterPro" id="IPR006235">
    <property type="entry name" value="OAc-hSer/O-AcSer_sulfhydrylase"/>
</dbReference>
<evidence type="ECO:0000313" key="7">
    <source>
        <dbReference type="EMBL" id="KAJ7769351.1"/>
    </source>
</evidence>
<protein>
    <submittedName>
        <fullName evidence="7">Pyridoxal phosphate-dependent transferase</fullName>
    </submittedName>
</protein>
<dbReference type="PROSITE" id="PS00868">
    <property type="entry name" value="CYS_MET_METAB_PP"/>
    <property type="match status" value="1"/>
</dbReference>
<dbReference type="Pfam" id="PF01053">
    <property type="entry name" value="Cys_Met_Meta_PP"/>
    <property type="match status" value="2"/>
</dbReference>
<accession>A0AAD7JQJ2</accession>
<dbReference type="Gene3D" id="3.90.1150.10">
    <property type="entry name" value="Aspartate Aminotransferase, domain 1"/>
    <property type="match status" value="1"/>
</dbReference>
<dbReference type="EMBL" id="JARKIB010000018">
    <property type="protein sequence ID" value="KAJ7769351.1"/>
    <property type="molecule type" value="Genomic_DNA"/>
</dbReference>
<proteinExistence type="inferred from homology"/>
<dbReference type="GO" id="GO:0019346">
    <property type="term" value="P:transsulfuration"/>
    <property type="evidence" value="ECO:0007669"/>
    <property type="project" value="InterPro"/>
</dbReference>
<feature type="modified residue" description="N6-(pyridoxal phosphate)lysine" evidence="5">
    <location>
        <position position="139"/>
    </location>
</feature>
<dbReference type="InterPro" id="IPR015422">
    <property type="entry name" value="PyrdxlP-dep_Trfase_small"/>
</dbReference>
<evidence type="ECO:0000256" key="5">
    <source>
        <dbReference type="PIRSR" id="PIRSR001434-2"/>
    </source>
</evidence>
<dbReference type="GO" id="GO:0006535">
    <property type="term" value="P:cysteine biosynthetic process from serine"/>
    <property type="evidence" value="ECO:0007669"/>
    <property type="project" value="TreeGrafter"/>
</dbReference>
<dbReference type="GO" id="GO:0004124">
    <property type="term" value="F:cysteine synthase activity"/>
    <property type="evidence" value="ECO:0007669"/>
    <property type="project" value="TreeGrafter"/>
</dbReference>
<comment type="similarity">
    <text evidence="2 6">Belongs to the trans-sulfuration enzymes family.</text>
</comment>
<name>A0AAD7JQJ2_9AGAR</name>
<evidence type="ECO:0000256" key="1">
    <source>
        <dbReference type="ARBA" id="ARBA00001933"/>
    </source>
</evidence>
<dbReference type="PANTHER" id="PTHR43797">
    <property type="entry name" value="HOMOCYSTEINE/CYSTEINE SYNTHASE"/>
    <property type="match status" value="1"/>
</dbReference>
<comment type="cofactor">
    <cofactor evidence="1 6">
        <name>pyridoxal 5'-phosphate</name>
        <dbReference type="ChEBI" id="CHEBI:597326"/>
    </cofactor>
</comment>
<dbReference type="Proteomes" id="UP001215598">
    <property type="component" value="Unassembled WGS sequence"/>
</dbReference>
<dbReference type="PIRSF" id="PIRSF001434">
    <property type="entry name" value="CGS"/>
    <property type="match status" value="1"/>
</dbReference>
<organism evidence="7 8">
    <name type="scientific">Mycena metata</name>
    <dbReference type="NCBI Taxonomy" id="1033252"/>
    <lineage>
        <taxon>Eukaryota</taxon>
        <taxon>Fungi</taxon>
        <taxon>Dikarya</taxon>
        <taxon>Basidiomycota</taxon>
        <taxon>Agaricomycotina</taxon>
        <taxon>Agaricomycetes</taxon>
        <taxon>Agaricomycetidae</taxon>
        <taxon>Agaricales</taxon>
        <taxon>Marasmiineae</taxon>
        <taxon>Mycenaceae</taxon>
        <taxon>Mycena</taxon>
    </lineage>
</organism>
<dbReference type="PANTHER" id="PTHR43797:SF2">
    <property type="entry name" value="HOMOCYSTEINE_CYSTEINE SYNTHASE"/>
    <property type="match status" value="1"/>
</dbReference>
<dbReference type="InterPro" id="IPR015421">
    <property type="entry name" value="PyrdxlP-dep_Trfase_major"/>
</dbReference>
<dbReference type="InterPro" id="IPR000277">
    <property type="entry name" value="Cys/Met-Metab_PyrdxlP-dep_enz"/>
</dbReference>
<reference evidence="7" key="1">
    <citation type="submission" date="2023-03" db="EMBL/GenBank/DDBJ databases">
        <title>Massive genome expansion in bonnet fungi (Mycena s.s.) driven by repeated elements and novel gene families across ecological guilds.</title>
        <authorList>
            <consortium name="Lawrence Berkeley National Laboratory"/>
            <person name="Harder C.B."/>
            <person name="Miyauchi S."/>
            <person name="Viragh M."/>
            <person name="Kuo A."/>
            <person name="Thoen E."/>
            <person name="Andreopoulos B."/>
            <person name="Lu D."/>
            <person name="Skrede I."/>
            <person name="Drula E."/>
            <person name="Henrissat B."/>
            <person name="Morin E."/>
            <person name="Kohler A."/>
            <person name="Barry K."/>
            <person name="LaButti K."/>
            <person name="Morin E."/>
            <person name="Salamov A."/>
            <person name="Lipzen A."/>
            <person name="Mereny Z."/>
            <person name="Hegedus B."/>
            <person name="Baldrian P."/>
            <person name="Stursova M."/>
            <person name="Weitz H."/>
            <person name="Taylor A."/>
            <person name="Grigoriev I.V."/>
            <person name="Nagy L.G."/>
            <person name="Martin F."/>
            <person name="Kauserud H."/>
        </authorList>
    </citation>
    <scope>NUCLEOTIDE SEQUENCE</scope>
    <source>
        <strain evidence="7">CBHHK182m</strain>
    </source>
</reference>
<dbReference type="Gene3D" id="3.40.640.10">
    <property type="entry name" value="Type I PLP-dependent aspartate aminotransferase-like (Major domain)"/>
    <property type="match status" value="1"/>
</dbReference>
<sequence length="380" mass="40433">MAALEGGAAAIATASGHSAQFLTIACLARPGQNIVASSHLYGGSFNQFKVTFPTFGIKVKFVSSTDPKDFAAAIDEDTRGIFVESIGNPKYTLSNLPELAKIAHEHKIPLIVDNTFGMAGYMIKPFQHGADIIVHSATKWIGGHGTTIGGVIIDGGKFDWAASGKFPIFTEPAEGYHGLRFTEAFGAIAFALKIRVELLRDIGPAMNPFAAFLFLQGLETLSLRGQRHCDNALALAKWLESQPHVKWVSYLGLKSHDSHSLALQLLKPNAFGGVLSFGVEGGEQTAKKVIDNLKLASHLANVGASELITLVTRYALNLALGDAKTLVIHPASTTHSQLTVDEQASTGVTPDMIRVSVGIEDVSDIIADFAAALDIAFKAN</sequence>
<dbReference type="SUPFAM" id="SSF53383">
    <property type="entry name" value="PLP-dependent transferases"/>
    <property type="match status" value="1"/>
</dbReference>
<dbReference type="GO" id="GO:0030170">
    <property type="term" value="F:pyridoxal phosphate binding"/>
    <property type="evidence" value="ECO:0007669"/>
    <property type="project" value="InterPro"/>
</dbReference>
<gene>
    <name evidence="7" type="ORF">B0H16DRAFT_1517542</name>
</gene>
<dbReference type="GO" id="GO:0071269">
    <property type="term" value="P:L-homocysteine biosynthetic process"/>
    <property type="evidence" value="ECO:0007669"/>
    <property type="project" value="TreeGrafter"/>
</dbReference>
<evidence type="ECO:0000256" key="4">
    <source>
        <dbReference type="ARBA" id="ARBA00022898"/>
    </source>
</evidence>
<dbReference type="GO" id="GO:0003961">
    <property type="term" value="F:O-acetylhomoserine aminocarboxypropyltransferase activity"/>
    <property type="evidence" value="ECO:0007669"/>
    <property type="project" value="TreeGrafter"/>
</dbReference>
<dbReference type="AlphaFoldDB" id="A0AAD7JQJ2"/>
<evidence type="ECO:0000313" key="8">
    <source>
        <dbReference type="Proteomes" id="UP001215598"/>
    </source>
</evidence>
<evidence type="ECO:0000256" key="3">
    <source>
        <dbReference type="ARBA" id="ARBA00022679"/>
    </source>
</evidence>
<comment type="caution">
    <text evidence="7">The sequence shown here is derived from an EMBL/GenBank/DDBJ whole genome shotgun (WGS) entry which is preliminary data.</text>
</comment>
<keyword evidence="8" id="KW-1185">Reference proteome</keyword>
<evidence type="ECO:0000256" key="6">
    <source>
        <dbReference type="RuleBase" id="RU362118"/>
    </source>
</evidence>
<keyword evidence="4 5" id="KW-0663">Pyridoxal phosphate</keyword>
<dbReference type="GO" id="GO:0005737">
    <property type="term" value="C:cytoplasm"/>
    <property type="evidence" value="ECO:0007669"/>
    <property type="project" value="TreeGrafter"/>
</dbReference>
<dbReference type="InterPro" id="IPR054542">
    <property type="entry name" value="Cys_met_metab_PP"/>
</dbReference>